<sequence>MTEREPTAWRDENRLPLSELDQAMATYSQDGQVDDATGGDAGAEAYEVEVEAEAEAEAGHDGDPDPDSEEGRRLRPSPDGTTPTGRTGPS</sequence>
<keyword evidence="3" id="KW-1185">Reference proteome</keyword>
<dbReference type="RefSeq" id="WP_344083362.1">
    <property type="nucleotide sequence ID" value="NZ_BAAALS010000018.1"/>
</dbReference>
<dbReference type="EMBL" id="BAAALS010000018">
    <property type="protein sequence ID" value="GAA1762989.1"/>
    <property type="molecule type" value="Genomic_DNA"/>
</dbReference>
<evidence type="ECO:0000256" key="1">
    <source>
        <dbReference type="SAM" id="MobiDB-lite"/>
    </source>
</evidence>
<comment type="caution">
    <text evidence="2">The sequence shown here is derived from an EMBL/GenBank/DDBJ whole genome shotgun (WGS) entry which is preliminary data.</text>
</comment>
<evidence type="ECO:0000313" key="2">
    <source>
        <dbReference type="EMBL" id="GAA1762989.1"/>
    </source>
</evidence>
<feature type="region of interest" description="Disordered" evidence="1">
    <location>
        <begin position="24"/>
        <end position="90"/>
    </location>
</feature>
<feature type="compositionally biased region" description="Low complexity" evidence="1">
    <location>
        <begin position="77"/>
        <end position="90"/>
    </location>
</feature>
<accession>A0ABP4WU66</accession>
<proteinExistence type="predicted"/>
<name>A0ABP4WU66_9ACTN</name>
<feature type="compositionally biased region" description="Basic and acidic residues" evidence="1">
    <location>
        <begin position="57"/>
        <end position="73"/>
    </location>
</feature>
<gene>
    <name evidence="2" type="ORF">GCM10009681_37560</name>
</gene>
<organism evidence="2 3">
    <name type="scientific">Luedemannella helvata</name>
    <dbReference type="NCBI Taxonomy" id="349315"/>
    <lineage>
        <taxon>Bacteria</taxon>
        <taxon>Bacillati</taxon>
        <taxon>Actinomycetota</taxon>
        <taxon>Actinomycetes</taxon>
        <taxon>Micromonosporales</taxon>
        <taxon>Micromonosporaceae</taxon>
        <taxon>Luedemannella</taxon>
    </lineage>
</organism>
<reference evidence="3" key="1">
    <citation type="journal article" date="2019" name="Int. J. Syst. Evol. Microbiol.">
        <title>The Global Catalogue of Microorganisms (GCM) 10K type strain sequencing project: providing services to taxonomists for standard genome sequencing and annotation.</title>
        <authorList>
            <consortium name="The Broad Institute Genomics Platform"/>
            <consortium name="The Broad Institute Genome Sequencing Center for Infectious Disease"/>
            <person name="Wu L."/>
            <person name="Ma J."/>
        </authorList>
    </citation>
    <scope>NUCLEOTIDE SEQUENCE [LARGE SCALE GENOMIC DNA]</scope>
    <source>
        <strain evidence="3">JCM 13249</strain>
    </source>
</reference>
<protein>
    <submittedName>
        <fullName evidence="2">Uncharacterized protein</fullName>
    </submittedName>
</protein>
<evidence type="ECO:0000313" key="3">
    <source>
        <dbReference type="Proteomes" id="UP001500655"/>
    </source>
</evidence>
<feature type="compositionally biased region" description="Acidic residues" evidence="1">
    <location>
        <begin position="46"/>
        <end position="56"/>
    </location>
</feature>
<feature type="compositionally biased region" description="Low complexity" evidence="1">
    <location>
        <begin position="30"/>
        <end position="45"/>
    </location>
</feature>
<dbReference type="Proteomes" id="UP001500655">
    <property type="component" value="Unassembled WGS sequence"/>
</dbReference>